<dbReference type="Proteomes" id="UP000271587">
    <property type="component" value="Chromosome"/>
</dbReference>
<dbReference type="KEGG" id="cgk:CGERO_03410"/>
<dbReference type="OrthoDB" id="9796523at2"/>
<reference evidence="1 2" key="1">
    <citation type="submission" date="2018-11" db="EMBL/GenBank/DDBJ databases">
        <authorList>
            <person name="Kleinhagauer T."/>
            <person name="Glaeser S.P."/>
            <person name="Spergser J."/>
            <person name="Ruckert C."/>
            <person name="Kaempfer P."/>
            <person name="Busse H.-J."/>
        </authorList>
    </citation>
    <scope>NUCLEOTIDE SEQUENCE [LARGE SCALE GENOMIC DNA]</scope>
    <source>
        <strain evidence="1 2">W8</strain>
    </source>
</reference>
<protein>
    <recommendedName>
        <fullName evidence="3">DUF4276 domain-containing protein</fullName>
    </recommendedName>
</protein>
<dbReference type="Pfam" id="PF13707">
    <property type="entry name" value="RloB"/>
    <property type="match status" value="1"/>
</dbReference>
<dbReference type="EMBL" id="CP033897">
    <property type="protein sequence ID" value="AZA11001.1"/>
    <property type="molecule type" value="Genomic_DNA"/>
</dbReference>
<sequence>MGKLRRSRRVREERFTVLLLCQGVRTEHDYFRRLVSDKRIPGVRVQSDPLDPARLVHKAIQLNRDETYDAVFVIVDKDEFLPENLREARRKCEAASKPASKKGVGGVQYRLVVTIPCFEAWLTAHVEEVRSPYTVQQVQRKAAELRLVDARKKKYLAEDFPLHNWQIARRNLPEVSYGQFDLSAGTSVGHLVWYLQEVVHSNLDNRAKVEKIDENGSGAPRPK</sequence>
<accession>A0A3G6IYY7</accession>
<evidence type="ECO:0000313" key="2">
    <source>
        <dbReference type="Proteomes" id="UP000271587"/>
    </source>
</evidence>
<evidence type="ECO:0008006" key="3">
    <source>
        <dbReference type="Google" id="ProtNLM"/>
    </source>
</evidence>
<evidence type="ECO:0000313" key="1">
    <source>
        <dbReference type="EMBL" id="AZA11001.1"/>
    </source>
</evidence>
<organism evidence="1 2">
    <name type="scientific">Corynebacterium gerontici</name>
    <dbReference type="NCBI Taxonomy" id="2079234"/>
    <lineage>
        <taxon>Bacteria</taxon>
        <taxon>Bacillati</taxon>
        <taxon>Actinomycetota</taxon>
        <taxon>Actinomycetes</taxon>
        <taxon>Mycobacteriales</taxon>
        <taxon>Corynebacteriaceae</taxon>
        <taxon>Corynebacterium</taxon>
    </lineage>
</organism>
<gene>
    <name evidence="1" type="ORF">CGERO_03410</name>
</gene>
<dbReference type="AlphaFoldDB" id="A0A3G6IYY7"/>
<dbReference type="RefSeq" id="WP_123933473.1">
    <property type="nucleotide sequence ID" value="NZ_CP033897.1"/>
</dbReference>
<dbReference type="InterPro" id="IPR025591">
    <property type="entry name" value="RloB"/>
</dbReference>
<proteinExistence type="predicted"/>
<name>A0A3G6IYY7_9CORY</name>
<keyword evidence="2" id="KW-1185">Reference proteome</keyword>